<organism evidence="1 2">
    <name type="scientific">Gomphosphaeria aponina SAG 52.96 = DSM 107014</name>
    <dbReference type="NCBI Taxonomy" id="1521640"/>
    <lineage>
        <taxon>Bacteria</taxon>
        <taxon>Bacillati</taxon>
        <taxon>Cyanobacteriota</taxon>
        <taxon>Cyanophyceae</taxon>
        <taxon>Oscillatoriophycideae</taxon>
        <taxon>Chroococcales</taxon>
        <taxon>Gomphosphaeriaceae</taxon>
        <taxon>Gomphosphaeria</taxon>
    </lineage>
</organism>
<comment type="caution">
    <text evidence="1">The sequence shown here is derived from an EMBL/GenBank/DDBJ whole genome shotgun (WGS) entry which is preliminary data.</text>
</comment>
<accession>A0A941JTD3</accession>
<name>A0A941JTD3_9CHRO</name>
<gene>
    <name evidence="1" type="ORF">DSM107014_10900</name>
</gene>
<evidence type="ECO:0000313" key="2">
    <source>
        <dbReference type="Proteomes" id="UP000767446"/>
    </source>
</evidence>
<evidence type="ECO:0000313" key="1">
    <source>
        <dbReference type="EMBL" id="MBR8828387.1"/>
    </source>
</evidence>
<dbReference type="AlphaFoldDB" id="A0A941JTD3"/>
<sequence length="154" mass="17559">MNSTSPNNREWLQALIETNLLIIGFNAWKSYLKSGRGAIVCSTNFPLVDSFGENFQGHFVSRPRLAAFLNAWLAAPDTVILNNHFMNGHILEAVDNYNPEKDVVLLLELGEQASFVYLKNLPITPLQCYEQVCQAWSEFHMQSIKLKEGKKWQD</sequence>
<protein>
    <submittedName>
        <fullName evidence="1">Uncharacterized protein</fullName>
    </submittedName>
</protein>
<dbReference type="EMBL" id="JADQBC010000068">
    <property type="protein sequence ID" value="MBR8828387.1"/>
    <property type="molecule type" value="Genomic_DNA"/>
</dbReference>
<proteinExistence type="predicted"/>
<reference evidence="1" key="1">
    <citation type="submission" date="2021-02" db="EMBL/GenBank/DDBJ databases">
        <title>Metagenome analyses of Stigonema ocellatum DSM 106950, Chlorogloea purpurea SAG 13.99 and Gomphosphaeria aponina DSM 107014.</title>
        <authorList>
            <person name="Marter P."/>
            <person name="Huang S."/>
        </authorList>
    </citation>
    <scope>NUCLEOTIDE SEQUENCE</scope>
    <source>
        <strain evidence="1">JP213</strain>
    </source>
</reference>
<dbReference type="Proteomes" id="UP000767446">
    <property type="component" value="Unassembled WGS sequence"/>
</dbReference>